<protein>
    <submittedName>
        <fullName evidence="1">Uncharacterized protein</fullName>
    </submittedName>
</protein>
<dbReference type="Proteomes" id="UP000321353">
    <property type="component" value="Chromosome"/>
</dbReference>
<evidence type="ECO:0000313" key="2">
    <source>
        <dbReference type="Proteomes" id="UP000321353"/>
    </source>
</evidence>
<keyword evidence="2" id="KW-1185">Reference proteome</keyword>
<dbReference type="EMBL" id="CP036264">
    <property type="protein sequence ID" value="QEF97736.1"/>
    <property type="molecule type" value="Genomic_DNA"/>
</dbReference>
<sequence length="148" mass="15970">MLARFADAFYYRSKVSPRENARAASYVPGTTATGQLASAAGLGDAGCWRLQRRFTGTTVWTSSELLQRVARAITAERNDDAVVAVQCGSVASHLRGHSSRPNLCDGEAMRGVVGSTSWLLSALDETRERLPTGGNLSSQTQRFELYAV</sequence>
<accession>A0A5B9MC06</accession>
<proteinExistence type="predicted"/>
<dbReference type="AlphaFoldDB" id="A0A5B9MC06"/>
<reference evidence="1 2" key="1">
    <citation type="submission" date="2019-02" db="EMBL/GenBank/DDBJ databases">
        <title>Planctomycetal bacteria perform biofilm scaping via a novel small molecule.</title>
        <authorList>
            <person name="Jeske O."/>
            <person name="Boedeker C."/>
            <person name="Wiegand S."/>
            <person name="Breitling P."/>
            <person name="Kallscheuer N."/>
            <person name="Jogler M."/>
            <person name="Rohde M."/>
            <person name="Petersen J."/>
            <person name="Medema M.H."/>
            <person name="Surup F."/>
            <person name="Jogler C."/>
        </authorList>
    </citation>
    <scope>NUCLEOTIDE SEQUENCE [LARGE SCALE GENOMIC DNA]</scope>
    <source>
        <strain evidence="1 2">Mal15</strain>
    </source>
</reference>
<gene>
    <name evidence="1" type="ORF">Mal15_17800</name>
</gene>
<evidence type="ECO:0000313" key="1">
    <source>
        <dbReference type="EMBL" id="QEF97736.1"/>
    </source>
</evidence>
<name>A0A5B9MC06_9BACT</name>
<dbReference type="KEGG" id="smam:Mal15_17800"/>
<organism evidence="1 2">
    <name type="scientific">Stieleria maiorica</name>
    <dbReference type="NCBI Taxonomy" id="2795974"/>
    <lineage>
        <taxon>Bacteria</taxon>
        <taxon>Pseudomonadati</taxon>
        <taxon>Planctomycetota</taxon>
        <taxon>Planctomycetia</taxon>
        <taxon>Pirellulales</taxon>
        <taxon>Pirellulaceae</taxon>
        <taxon>Stieleria</taxon>
    </lineage>
</organism>